<dbReference type="PANTHER" id="PTHR42997">
    <property type="entry name" value="HIT FAMILY HYDROLASE"/>
    <property type="match status" value="1"/>
</dbReference>
<dbReference type="Proteomes" id="UP000051448">
    <property type="component" value="Unassembled WGS sequence"/>
</dbReference>
<evidence type="ECO:0000313" key="5">
    <source>
        <dbReference type="EMBL" id="KRL08131.1"/>
    </source>
</evidence>
<dbReference type="STRING" id="1423759.FC92_GL000646"/>
<dbReference type="PRINTS" id="PR00332">
    <property type="entry name" value="HISTRIAD"/>
</dbReference>
<reference evidence="5 6" key="1">
    <citation type="journal article" date="2015" name="Genome Announc.">
        <title>Expanding the biotechnology potential of lactobacilli through comparative genomics of 213 strains and associated genera.</title>
        <authorList>
            <person name="Sun Z."/>
            <person name="Harris H.M."/>
            <person name="McCann A."/>
            <person name="Guo C."/>
            <person name="Argimon S."/>
            <person name="Zhang W."/>
            <person name="Yang X."/>
            <person name="Jeffery I.B."/>
            <person name="Cooney J.C."/>
            <person name="Kagawa T.F."/>
            <person name="Liu W."/>
            <person name="Song Y."/>
            <person name="Salvetti E."/>
            <person name="Wrobel A."/>
            <person name="Rasinkangas P."/>
            <person name="Parkhill J."/>
            <person name="Rea M.C."/>
            <person name="O'Sullivan O."/>
            <person name="Ritari J."/>
            <person name="Douillard F.P."/>
            <person name="Paul Ross R."/>
            <person name="Yang R."/>
            <person name="Briner A.E."/>
            <person name="Felis G.E."/>
            <person name="de Vos W.M."/>
            <person name="Barrangou R."/>
            <person name="Klaenhammer T.R."/>
            <person name="Caufield P.W."/>
            <person name="Cui Y."/>
            <person name="Zhang H."/>
            <person name="O'Toole P.W."/>
        </authorList>
    </citation>
    <scope>NUCLEOTIDE SEQUENCE [LARGE SCALE GENOMIC DNA]</scope>
    <source>
        <strain evidence="5 6">DSM 19519</strain>
    </source>
</reference>
<dbReference type="InterPro" id="IPR052908">
    <property type="entry name" value="AP-4-A_phosphorylase"/>
</dbReference>
<dbReference type="InterPro" id="IPR001310">
    <property type="entry name" value="Histidine_triad_HIT"/>
</dbReference>
<organism evidence="5 6">
    <name type="scientific">Liquorilactobacillus hordei DSM 19519</name>
    <dbReference type="NCBI Taxonomy" id="1423759"/>
    <lineage>
        <taxon>Bacteria</taxon>
        <taxon>Bacillati</taxon>
        <taxon>Bacillota</taxon>
        <taxon>Bacilli</taxon>
        <taxon>Lactobacillales</taxon>
        <taxon>Lactobacillaceae</taxon>
        <taxon>Liquorilactobacillus</taxon>
    </lineage>
</organism>
<dbReference type="Pfam" id="PF01230">
    <property type="entry name" value="HIT"/>
    <property type="match status" value="1"/>
</dbReference>
<sequence length="136" mass="15464">MSNYHKNGEKMKKLSCVFCQWEQLTIILENDLAVGFKDIRPVSKGHLLIIPKRHRTNYFDLSEEELLAINELIHSGKELLDNQFAPDGYNIGVNVGTYGGQTVMHCHFHIIPRYIGDDPHPAGGIRKLLPKGQEKI</sequence>
<dbReference type="Gene3D" id="3.30.428.10">
    <property type="entry name" value="HIT-like"/>
    <property type="match status" value="1"/>
</dbReference>
<proteinExistence type="predicted"/>
<dbReference type="InterPro" id="IPR036265">
    <property type="entry name" value="HIT-like_sf"/>
</dbReference>
<dbReference type="AlphaFoldDB" id="A0A0R1MUR1"/>
<comment type="caution">
    <text evidence="5">The sequence shown here is derived from an EMBL/GenBank/DDBJ whole genome shotgun (WGS) entry which is preliminary data.</text>
</comment>
<dbReference type="PATRIC" id="fig|1423759.3.peg.686"/>
<accession>A0A0R1MUR1</accession>
<feature type="active site" description="Tele-AMP-histidine intermediate" evidence="1">
    <location>
        <position position="107"/>
    </location>
</feature>
<feature type="short sequence motif" description="Histidine triad motif" evidence="2 3">
    <location>
        <begin position="105"/>
        <end position="109"/>
    </location>
</feature>
<protein>
    <submittedName>
        <fullName evidence="5">Diadenosine tetraphosphate (Ap4A) hydrolase</fullName>
    </submittedName>
</protein>
<keyword evidence="5" id="KW-0378">Hydrolase</keyword>
<feature type="domain" description="HIT" evidence="4">
    <location>
        <begin position="14"/>
        <end position="120"/>
    </location>
</feature>
<evidence type="ECO:0000259" key="4">
    <source>
        <dbReference type="PROSITE" id="PS51084"/>
    </source>
</evidence>
<dbReference type="InterPro" id="IPR011146">
    <property type="entry name" value="HIT-like"/>
</dbReference>
<dbReference type="EMBL" id="AZDX01000002">
    <property type="protein sequence ID" value="KRL08131.1"/>
    <property type="molecule type" value="Genomic_DNA"/>
</dbReference>
<evidence type="ECO:0000313" key="6">
    <source>
        <dbReference type="Proteomes" id="UP000051448"/>
    </source>
</evidence>
<evidence type="ECO:0000256" key="2">
    <source>
        <dbReference type="PIRSR" id="PIRSR601310-3"/>
    </source>
</evidence>
<keyword evidence="6" id="KW-1185">Reference proteome</keyword>
<evidence type="ECO:0000256" key="1">
    <source>
        <dbReference type="PIRSR" id="PIRSR601310-1"/>
    </source>
</evidence>
<dbReference type="GO" id="GO:0016787">
    <property type="term" value="F:hydrolase activity"/>
    <property type="evidence" value="ECO:0007669"/>
    <property type="project" value="UniProtKB-KW"/>
</dbReference>
<dbReference type="PANTHER" id="PTHR42997:SF1">
    <property type="entry name" value="AP-4-A PHOSPHORYLASE"/>
    <property type="match status" value="1"/>
</dbReference>
<dbReference type="PROSITE" id="PS51084">
    <property type="entry name" value="HIT_2"/>
    <property type="match status" value="1"/>
</dbReference>
<evidence type="ECO:0000256" key="3">
    <source>
        <dbReference type="PROSITE-ProRule" id="PRU00464"/>
    </source>
</evidence>
<gene>
    <name evidence="5" type="ORF">FC92_GL000646</name>
</gene>
<name>A0A0R1MUR1_9LACO</name>
<dbReference type="SUPFAM" id="SSF54197">
    <property type="entry name" value="HIT-like"/>
    <property type="match status" value="1"/>
</dbReference>